<evidence type="ECO:0000256" key="1">
    <source>
        <dbReference type="SAM" id="SignalP"/>
    </source>
</evidence>
<name>A0ABM4CZ30_HYDVU</name>
<dbReference type="Gene3D" id="3.20.20.370">
    <property type="entry name" value="Glycoside hydrolase/deacetylase"/>
    <property type="match status" value="1"/>
</dbReference>
<feature type="domain" description="NodB homology" evidence="2">
    <location>
        <begin position="82"/>
        <end position="290"/>
    </location>
</feature>
<reference evidence="4" key="1">
    <citation type="submission" date="2025-08" db="UniProtKB">
        <authorList>
            <consortium name="RefSeq"/>
        </authorList>
    </citation>
    <scope>IDENTIFICATION</scope>
</reference>
<evidence type="ECO:0000313" key="4">
    <source>
        <dbReference type="RefSeq" id="XP_065667235.1"/>
    </source>
</evidence>
<evidence type="ECO:0000313" key="3">
    <source>
        <dbReference type="Proteomes" id="UP001652625"/>
    </source>
</evidence>
<feature type="signal peptide" evidence="1">
    <location>
        <begin position="1"/>
        <end position="18"/>
    </location>
</feature>
<dbReference type="Pfam" id="PF01522">
    <property type="entry name" value="Polysacc_deac_1"/>
    <property type="match status" value="1"/>
</dbReference>
<feature type="chain" id="PRO_5047040947" evidence="1">
    <location>
        <begin position="19"/>
        <end position="357"/>
    </location>
</feature>
<dbReference type="Proteomes" id="UP001652625">
    <property type="component" value="Chromosome 12"/>
</dbReference>
<dbReference type="InterPro" id="IPR052740">
    <property type="entry name" value="CE4"/>
</dbReference>
<keyword evidence="1" id="KW-0732">Signal</keyword>
<proteinExistence type="predicted"/>
<accession>A0ABM4CZ30</accession>
<dbReference type="SUPFAM" id="SSF88713">
    <property type="entry name" value="Glycoside hydrolase/deacetylase"/>
    <property type="match status" value="1"/>
</dbReference>
<organism evidence="3 4">
    <name type="scientific">Hydra vulgaris</name>
    <name type="common">Hydra</name>
    <name type="synonym">Hydra attenuata</name>
    <dbReference type="NCBI Taxonomy" id="6087"/>
    <lineage>
        <taxon>Eukaryota</taxon>
        <taxon>Metazoa</taxon>
        <taxon>Cnidaria</taxon>
        <taxon>Hydrozoa</taxon>
        <taxon>Hydroidolina</taxon>
        <taxon>Anthoathecata</taxon>
        <taxon>Aplanulata</taxon>
        <taxon>Hydridae</taxon>
        <taxon>Hydra</taxon>
    </lineage>
</organism>
<dbReference type="RefSeq" id="XP_065667235.1">
    <property type="nucleotide sequence ID" value="XM_065811163.1"/>
</dbReference>
<sequence length="357" mass="40114">MLPVACFLAFLCLISTQTTENLSDAANDVLPTESTFPTTVYQADLVSKNGQASCNSLLCRLPTCRCAGTDIPGGLFKNNTPQVILLTFGDSVTSQNVQLHKDLLDGVTNFNGCPIKATFFVSGDNANYTLVKTLYESGHELADHSVSQRVPPEWWSANASVTELESEIVGQQKTIQSEVGVITKGWRNPYLESTETTFRILADNGFLYDSSLVTFPGVRWWPYTFDYLPSLSCYLKNCPTNFYPGLWEVPIVTWQCDTSGTKFGSTMSDCVDFEDEESVYQMIMTNFKLHYDDNKQPFSMFTDSIWFDSKPSRKSAVTRFINDVRKLNDVFIVTIQDLLLWTQSPIGLDNFPFSCNR</sequence>
<dbReference type="PANTHER" id="PTHR45985">
    <property type="match status" value="1"/>
</dbReference>
<dbReference type="InterPro" id="IPR002509">
    <property type="entry name" value="NODB_dom"/>
</dbReference>
<keyword evidence="3" id="KW-1185">Reference proteome</keyword>
<evidence type="ECO:0000259" key="2">
    <source>
        <dbReference type="PROSITE" id="PS51677"/>
    </source>
</evidence>
<dbReference type="PANTHER" id="PTHR45985:SF3">
    <property type="entry name" value="CHITIN DEACETYLASE-LIKE 4"/>
    <property type="match status" value="1"/>
</dbReference>
<dbReference type="InterPro" id="IPR011330">
    <property type="entry name" value="Glyco_hydro/deAcase_b/a-brl"/>
</dbReference>
<dbReference type="PROSITE" id="PS51677">
    <property type="entry name" value="NODB"/>
    <property type="match status" value="1"/>
</dbReference>
<dbReference type="GeneID" id="124808198"/>
<protein>
    <submittedName>
        <fullName evidence="4">Chitin deacetylase 8-like isoform X2</fullName>
    </submittedName>
</protein>
<gene>
    <name evidence="4" type="primary">LOC124808198</name>
</gene>